<evidence type="ECO:0000256" key="9">
    <source>
        <dbReference type="ARBA" id="ARBA00078109"/>
    </source>
</evidence>
<proteinExistence type="predicted"/>
<feature type="compositionally biased region" description="Polar residues" evidence="11">
    <location>
        <begin position="134"/>
        <end position="173"/>
    </location>
</feature>
<dbReference type="PANTHER" id="PTHR24343:SF558">
    <property type="entry name" value="PROTEIN KINASE DOMAIN-CONTAINING PROTEIN"/>
    <property type="match status" value="1"/>
</dbReference>
<evidence type="ECO:0000256" key="10">
    <source>
        <dbReference type="PROSITE-ProRule" id="PRU10141"/>
    </source>
</evidence>
<evidence type="ECO:0000256" key="5">
    <source>
        <dbReference type="ARBA" id="ARBA00022777"/>
    </source>
</evidence>
<dbReference type="PROSITE" id="PS50011">
    <property type="entry name" value="PROTEIN_KINASE_DOM"/>
    <property type="match status" value="1"/>
</dbReference>
<feature type="compositionally biased region" description="Low complexity" evidence="11">
    <location>
        <begin position="36"/>
        <end position="51"/>
    </location>
</feature>
<evidence type="ECO:0000256" key="11">
    <source>
        <dbReference type="SAM" id="MobiDB-lite"/>
    </source>
</evidence>
<dbReference type="InterPro" id="IPR008271">
    <property type="entry name" value="Ser/Thr_kinase_AS"/>
</dbReference>
<dbReference type="GO" id="GO:0005829">
    <property type="term" value="C:cytosol"/>
    <property type="evidence" value="ECO:0007669"/>
    <property type="project" value="TreeGrafter"/>
</dbReference>
<dbReference type="FunFam" id="1.10.510.10:FF:000183">
    <property type="entry name" value="Serine/threonine-protein kinase hal4"/>
    <property type="match status" value="1"/>
</dbReference>
<name>A0A0J9XFZ0_GEOCN</name>
<dbReference type="Gene3D" id="1.10.510.10">
    <property type="entry name" value="Transferase(Phosphotransferase) domain 1"/>
    <property type="match status" value="1"/>
</dbReference>
<evidence type="ECO:0000256" key="6">
    <source>
        <dbReference type="ARBA" id="ARBA00022840"/>
    </source>
</evidence>
<evidence type="ECO:0000256" key="7">
    <source>
        <dbReference type="ARBA" id="ARBA00047899"/>
    </source>
</evidence>
<feature type="compositionally biased region" description="Polar residues" evidence="11">
    <location>
        <begin position="52"/>
        <end position="69"/>
    </location>
</feature>
<keyword evidence="5 13" id="KW-0418">Kinase</keyword>
<dbReference type="SUPFAM" id="SSF56112">
    <property type="entry name" value="Protein kinase-like (PK-like)"/>
    <property type="match status" value="1"/>
</dbReference>
<accession>A0A0J9XFZ0</accession>
<dbReference type="CDD" id="cd13994">
    <property type="entry name" value="STKc_HAL4_like"/>
    <property type="match status" value="1"/>
</dbReference>
<dbReference type="InterPro" id="IPR000719">
    <property type="entry name" value="Prot_kinase_dom"/>
</dbReference>
<dbReference type="PROSITE" id="PS00107">
    <property type="entry name" value="PROTEIN_KINASE_ATP"/>
    <property type="match status" value="1"/>
</dbReference>
<evidence type="ECO:0000259" key="12">
    <source>
        <dbReference type="PROSITE" id="PS50011"/>
    </source>
</evidence>
<dbReference type="Proteomes" id="UP000242525">
    <property type="component" value="Unassembled WGS sequence"/>
</dbReference>
<dbReference type="GO" id="GO:0030003">
    <property type="term" value="P:intracellular monoatomic cation homeostasis"/>
    <property type="evidence" value="ECO:0007669"/>
    <property type="project" value="UniProtKB-ARBA"/>
</dbReference>
<dbReference type="PANTHER" id="PTHR24343">
    <property type="entry name" value="SERINE/THREONINE KINASE"/>
    <property type="match status" value="1"/>
</dbReference>
<protein>
    <recommendedName>
        <fullName evidence="1">non-specific serine/threonine protein kinase</fullName>
        <ecNumber evidence="1">2.7.11.1</ecNumber>
    </recommendedName>
    <alternativeName>
        <fullName evidence="9">Halotolerance protein 4</fullName>
    </alternativeName>
</protein>
<comment type="catalytic activity">
    <reaction evidence="7">
        <text>L-threonyl-[protein] + ATP = O-phospho-L-threonyl-[protein] + ADP + H(+)</text>
        <dbReference type="Rhea" id="RHEA:46608"/>
        <dbReference type="Rhea" id="RHEA-COMP:11060"/>
        <dbReference type="Rhea" id="RHEA-COMP:11605"/>
        <dbReference type="ChEBI" id="CHEBI:15378"/>
        <dbReference type="ChEBI" id="CHEBI:30013"/>
        <dbReference type="ChEBI" id="CHEBI:30616"/>
        <dbReference type="ChEBI" id="CHEBI:61977"/>
        <dbReference type="ChEBI" id="CHEBI:456216"/>
        <dbReference type="EC" id="2.7.11.1"/>
    </reaction>
</comment>
<evidence type="ECO:0000313" key="14">
    <source>
        <dbReference type="Proteomes" id="UP000242525"/>
    </source>
</evidence>
<dbReference type="PROSITE" id="PS00108">
    <property type="entry name" value="PROTEIN_KINASE_ST"/>
    <property type="match status" value="1"/>
</dbReference>
<comment type="caution">
    <text evidence="13">The sequence shown here is derived from an EMBL/GenBank/DDBJ whole genome shotgun (WGS) entry which is preliminary data.</text>
</comment>
<sequence length="611" mass="65840">MASTVHSSKQQQKSQQPSLPRKMSLSLKLKTIFTNSTASSLTSPSSASATSKQQQPNIASSLPPHTQPHSAVSSPVSTVLSSPASGPFPSPKLTKKNSTLHYHNTNNSTTNSYRNSPAVSVTSMQSPIEIPPISMTSSSAKNSKPTASSHLVSPTAHSSSGVSALRSPSTVGSVLQKPLSSSSSASSSTSSIATLSSSSTPNVSTTSTSSTSNLSNTRFAMINETAHVHHLRPARRQEKLGSMLRDILGTNKKKVRDDAVSAIPDLGLSHPNPLSLMSGYVSQIKRGEAAGSGVIGAAAASGAAALSAAANSSSENLSLIEKYGKCQEVIGKGSYGTVRVAHKVDRATQREVLYAVKEFKRRAQESETSFNKRLTSEFCISSSLHDPNIIHTLDLMKDGRGEYCQVMEYCDGGDLYSLILAASPAGGLKQAEADCFFKQLIRGLVYMHSMGVSHCDLKPENLLLTTTGVLKISDFGNAECFRMAWETDVHMSNGVCGSRPYISPEQFRATEFDPRGSDVWATGVIYMAMRTGSYMWQVAIPDEDSYYEAYLQGRKRKSGYEPIEKLRRDKCRNVIYSILDPAPTRRLNAKQVLNSEWVRSINVCEAGLRGY</sequence>
<keyword evidence="4 10" id="KW-0547">Nucleotide-binding</keyword>
<dbReference type="GO" id="GO:0005524">
    <property type="term" value="F:ATP binding"/>
    <property type="evidence" value="ECO:0007669"/>
    <property type="project" value="UniProtKB-UniRule"/>
</dbReference>
<keyword evidence="14" id="KW-1185">Reference proteome</keyword>
<reference evidence="13" key="1">
    <citation type="submission" date="2014-03" db="EMBL/GenBank/DDBJ databases">
        <authorList>
            <person name="Casaregola S."/>
        </authorList>
    </citation>
    <scope>NUCLEOTIDE SEQUENCE [LARGE SCALE GENOMIC DNA]</scope>
    <source>
        <strain evidence="13">CLIB 918</strain>
    </source>
</reference>
<evidence type="ECO:0000256" key="4">
    <source>
        <dbReference type="ARBA" id="ARBA00022741"/>
    </source>
</evidence>
<evidence type="ECO:0000256" key="3">
    <source>
        <dbReference type="ARBA" id="ARBA00022679"/>
    </source>
</evidence>
<gene>
    <name evidence="13" type="ORF">BN980_GECA15s01726g</name>
</gene>
<comment type="catalytic activity">
    <reaction evidence="8">
        <text>L-seryl-[protein] + ATP = O-phospho-L-seryl-[protein] + ADP + H(+)</text>
        <dbReference type="Rhea" id="RHEA:17989"/>
        <dbReference type="Rhea" id="RHEA-COMP:9863"/>
        <dbReference type="Rhea" id="RHEA-COMP:11604"/>
        <dbReference type="ChEBI" id="CHEBI:15378"/>
        <dbReference type="ChEBI" id="CHEBI:29999"/>
        <dbReference type="ChEBI" id="CHEBI:30616"/>
        <dbReference type="ChEBI" id="CHEBI:83421"/>
        <dbReference type="ChEBI" id="CHEBI:456216"/>
        <dbReference type="EC" id="2.7.11.1"/>
    </reaction>
</comment>
<keyword evidence="3" id="KW-0808">Transferase</keyword>
<feature type="compositionally biased region" description="Low complexity" evidence="11">
    <location>
        <begin position="70"/>
        <end position="85"/>
    </location>
</feature>
<keyword evidence="6 10" id="KW-0067">ATP-binding</keyword>
<feature type="region of interest" description="Disordered" evidence="11">
    <location>
        <begin position="1"/>
        <end position="213"/>
    </location>
</feature>
<evidence type="ECO:0000313" key="13">
    <source>
        <dbReference type="EMBL" id="CDO56472.1"/>
    </source>
</evidence>
<feature type="compositionally biased region" description="Low complexity" evidence="11">
    <location>
        <begin position="179"/>
        <end position="213"/>
    </location>
</feature>
<dbReference type="OrthoDB" id="6513151at2759"/>
<dbReference type="SMART" id="SM00220">
    <property type="entry name" value="S_TKc"/>
    <property type="match status" value="1"/>
</dbReference>
<feature type="compositionally biased region" description="Low complexity" evidence="11">
    <location>
        <begin position="97"/>
        <end position="116"/>
    </location>
</feature>
<dbReference type="EC" id="2.7.11.1" evidence="1"/>
<dbReference type="InterPro" id="IPR011009">
    <property type="entry name" value="Kinase-like_dom_sf"/>
</dbReference>
<dbReference type="GO" id="GO:0004674">
    <property type="term" value="F:protein serine/threonine kinase activity"/>
    <property type="evidence" value="ECO:0007669"/>
    <property type="project" value="UniProtKB-KW"/>
</dbReference>
<dbReference type="STRING" id="1173061.A0A0J9XFZ0"/>
<dbReference type="Pfam" id="PF00069">
    <property type="entry name" value="Pkinase"/>
    <property type="match status" value="1"/>
</dbReference>
<feature type="binding site" evidence="10">
    <location>
        <position position="357"/>
    </location>
    <ligand>
        <name>ATP</name>
        <dbReference type="ChEBI" id="CHEBI:30616"/>
    </ligand>
</feature>
<feature type="compositionally biased region" description="Low complexity" evidence="11">
    <location>
        <begin position="7"/>
        <end position="16"/>
    </location>
</feature>
<organism evidence="13 14">
    <name type="scientific">Geotrichum candidum</name>
    <name type="common">Oospora lactis</name>
    <name type="synonym">Dipodascus geotrichum</name>
    <dbReference type="NCBI Taxonomy" id="1173061"/>
    <lineage>
        <taxon>Eukaryota</taxon>
        <taxon>Fungi</taxon>
        <taxon>Dikarya</taxon>
        <taxon>Ascomycota</taxon>
        <taxon>Saccharomycotina</taxon>
        <taxon>Dipodascomycetes</taxon>
        <taxon>Dipodascales</taxon>
        <taxon>Dipodascaceae</taxon>
        <taxon>Geotrichum</taxon>
    </lineage>
</organism>
<keyword evidence="2" id="KW-0723">Serine/threonine-protein kinase</keyword>
<feature type="compositionally biased region" description="Polar residues" evidence="11">
    <location>
        <begin position="117"/>
        <end position="126"/>
    </location>
</feature>
<evidence type="ECO:0000256" key="1">
    <source>
        <dbReference type="ARBA" id="ARBA00012513"/>
    </source>
</evidence>
<dbReference type="EMBL" id="CCBN010000015">
    <property type="protein sequence ID" value="CDO56472.1"/>
    <property type="molecule type" value="Genomic_DNA"/>
</dbReference>
<feature type="domain" description="Protein kinase" evidence="12">
    <location>
        <begin position="324"/>
        <end position="598"/>
    </location>
</feature>
<dbReference type="InterPro" id="IPR017441">
    <property type="entry name" value="Protein_kinase_ATP_BS"/>
</dbReference>
<dbReference type="AlphaFoldDB" id="A0A0J9XFZ0"/>
<evidence type="ECO:0000256" key="8">
    <source>
        <dbReference type="ARBA" id="ARBA00048679"/>
    </source>
</evidence>
<evidence type="ECO:0000256" key="2">
    <source>
        <dbReference type="ARBA" id="ARBA00022527"/>
    </source>
</evidence>